<gene>
    <name evidence="2" type="ordered locus">Mmwyl1_1184</name>
</gene>
<accession>A6VUI4</accession>
<proteinExistence type="predicted"/>
<dbReference type="KEGG" id="mmw:Mmwyl1_1184"/>
<feature type="domain" description="DUF4123" evidence="1">
    <location>
        <begin position="182"/>
        <end position="287"/>
    </location>
</feature>
<dbReference type="EMBL" id="CP000749">
    <property type="protein sequence ID" value="ABR70113.1"/>
    <property type="molecule type" value="Genomic_DNA"/>
</dbReference>
<dbReference type="OrthoDB" id="7833020at2"/>
<evidence type="ECO:0000259" key="1">
    <source>
        <dbReference type="Pfam" id="PF13503"/>
    </source>
</evidence>
<dbReference type="AlphaFoldDB" id="A6VUI4"/>
<dbReference type="InterPro" id="IPR025391">
    <property type="entry name" value="DUF4123"/>
</dbReference>
<protein>
    <recommendedName>
        <fullName evidence="1">DUF4123 domain-containing protein</fullName>
    </recommendedName>
</protein>
<organism evidence="2">
    <name type="scientific">Marinomonas sp. (strain MWYL1)</name>
    <dbReference type="NCBI Taxonomy" id="400668"/>
    <lineage>
        <taxon>Bacteria</taxon>
        <taxon>Pseudomonadati</taxon>
        <taxon>Pseudomonadota</taxon>
        <taxon>Gammaproteobacteria</taxon>
        <taxon>Oceanospirillales</taxon>
        <taxon>Oceanospirillaceae</taxon>
        <taxon>Marinomonas</taxon>
    </lineage>
</organism>
<dbReference type="STRING" id="400668.Mmwyl1_1184"/>
<dbReference type="Pfam" id="PF13503">
    <property type="entry name" value="DUF4123"/>
    <property type="match status" value="1"/>
</dbReference>
<evidence type="ECO:0000313" key="2">
    <source>
        <dbReference type="EMBL" id="ABR70113.1"/>
    </source>
</evidence>
<name>A6VUI4_MARMS</name>
<sequence length="432" mass="50308">MSDFGSWIGFCQISNVNEKELGRFQCFVAVFAESMDDVELTLNLYLEKHSQYLIKIENVFPIMGWLNQYGHNPIVIDLAKKVSKSHRVVFGPATRLINEPEHTASSPKYLTVTEYEIPPLADQSNIPLQYKEWIAPELKAVLFDQPEQGKSLRTYFIVDPTLRKKGVGEFDLDEDKLGIPLKCLFKGEKGEELKEAAPYLLDMTLPEGVLNSFEHIPSFHKEFFDKHRGMDTGIFIRTTAKFDDVWNHFRRFTKVQMEEDKRWVFFRFWDPRTLSTFLEILDENDAHKFMRAFQLIGPAGKSLKMYQIRHPISEEKSRALPTLIMKDKYIKAFSEYRMNVFIDKLDDFVSEQSADFAKLDDAEKKQRLHEYVKESKYFKINIEQAVANFVLASVQFGKKLTDVPKFVSILESDQHELDRSKALLREVAQLAE</sequence>
<reference evidence="2" key="1">
    <citation type="submission" date="2007-06" db="EMBL/GenBank/DDBJ databases">
        <title>Complete sequence of Marinomonas sp. MWYL1.</title>
        <authorList>
            <consortium name="US DOE Joint Genome Institute"/>
            <person name="Copeland A."/>
            <person name="Lucas S."/>
            <person name="Lapidus A."/>
            <person name="Barry K."/>
            <person name="Glavina del Rio T."/>
            <person name="Dalin E."/>
            <person name="Tice H."/>
            <person name="Pitluck S."/>
            <person name="Kiss H."/>
            <person name="Brettin T."/>
            <person name="Bruce D."/>
            <person name="Detter J.C."/>
            <person name="Han C."/>
            <person name="Schmutz J."/>
            <person name="Larimer F."/>
            <person name="Land M."/>
            <person name="Hauser L."/>
            <person name="Kyrpides N."/>
            <person name="Kim E."/>
            <person name="Johnston A.W.B."/>
            <person name="Todd J.D."/>
            <person name="Rogers R."/>
            <person name="Wexler M."/>
            <person name="Bond P.L."/>
            <person name="Li Y."/>
            <person name="Richardson P."/>
        </authorList>
    </citation>
    <scope>NUCLEOTIDE SEQUENCE [LARGE SCALE GENOMIC DNA]</scope>
    <source>
        <strain evidence="2">MWYL1</strain>
    </source>
</reference>
<dbReference type="HOGENOM" id="CLU_634315_0_0_6"/>
<dbReference type="eggNOG" id="ENOG5032YPR">
    <property type="taxonomic scope" value="Bacteria"/>
</dbReference>